<comment type="caution">
    <text evidence="1">The sequence shown here is derived from an EMBL/GenBank/DDBJ whole genome shotgun (WGS) entry which is preliminary data.</text>
</comment>
<accession>A0AAW1TF43</accession>
<evidence type="ECO:0000313" key="1">
    <source>
        <dbReference type="EMBL" id="KAK9868204.1"/>
    </source>
</evidence>
<dbReference type="EMBL" id="JALJOV010000040">
    <property type="protein sequence ID" value="KAK9868204.1"/>
    <property type="molecule type" value="Genomic_DNA"/>
</dbReference>
<dbReference type="Proteomes" id="UP001485043">
    <property type="component" value="Unassembled WGS sequence"/>
</dbReference>
<proteinExistence type="predicted"/>
<name>A0AAW1TF43_9CHLO</name>
<dbReference type="Gene3D" id="3.30.710.10">
    <property type="entry name" value="Potassium Channel Kv1.1, Chain A"/>
    <property type="match status" value="1"/>
</dbReference>
<organism evidence="1 2">
    <name type="scientific">Apatococcus fuscideae</name>
    <dbReference type="NCBI Taxonomy" id="2026836"/>
    <lineage>
        <taxon>Eukaryota</taxon>
        <taxon>Viridiplantae</taxon>
        <taxon>Chlorophyta</taxon>
        <taxon>core chlorophytes</taxon>
        <taxon>Trebouxiophyceae</taxon>
        <taxon>Chlorellales</taxon>
        <taxon>Chlorellaceae</taxon>
        <taxon>Apatococcus</taxon>
    </lineage>
</organism>
<dbReference type="InterPro" id="IPR011333">
    <property type="entry name" value="SKP1/BTB/POZ_sf"/>
</dbReference>
<sequence>MATCKGSRPKALVVPMEGDSYKGVWALLEFIYSVSRFPASMPDLVRNEAARGTAIDMIAPAHKYGFDNILRYCDDIFSSWAPTASSFSCEHIASWISFADKYKLEKTLAALELQLIHKGTDDGFQFASKLSPQSLARLLKGFEIKFKQAQAALASTHNCLPQLDAALLLTWQKQSQACQP</sequence>
<reference evidence="1 2" key="1">
    <citation type="journal article" date="2024" name="Nat. Commun.">
        <title>Phylogenomics reveals the evolutionary origins of lichenization in chlorophyte algae.</title>
        <authorList>
            <person name="Puginier C."/>
            <person name="Libourel C."/>
            <person name="Otte J."/>
            <person name="Skaloud P."/>
            <person name="Haon M."/>
            <person name="Grisel S."/>
            <person name="Petersen M."/>
            <person name="Berrin J.G."/>
            <person name="Delaux P.M."/>
            <person name="Dal Grande F."/>
            <person name="Keller J."/>
        </authorList>
    </citation>
    <scope>NUCLEOTIDE SEQUENCE [LARGE SCALE GENOMIC DNA]</scope>
    <source>
        <strain evidence="1 2">SAG 2523</strain>
    </source>
</reference>
<keyword evidence="2" id="KW-1185">Reference proteome</keyword>
<protein>
    <submittedName>
        <fullName evidence="1">Uncharacterized protein</fullName>
    </submittedName>
</protein>
<evidence type="ECO:0000313" key="2">
    <source>
        <dbReference type="Proteomes" id="UP001485043"/>
    </source>
</evidence>
<dbReference type="AlphaFoldDB" id="A0AAW1TF43"/>
<gene>
    <name evidence="1" type="ORF">WJX84_005749</name>
</gene>